<feature type="compositionally biased region" description="Gly residues" evidence="1">
    <location>
        <begin position="1"/>
        <end position="11"/>
    </location>
</feature>
<dbReference type="EMBL" id="FOSL01000050">
    <property type="protein sequence ID" value="SFL18449.1"/>
    <property type="molecule type" value="Genomic_DNA"/>
</dbReference>
<evidence type="ECO:0000313" key="3">
    <source>
        <dbReference type="Proteomes" id="UP000323300"/>
    </source>
</evidence>
<gene>
    <name evidence="2" type="ORF">SAMN04488498_1504</name>
</gene>
<dbReference type="AlphaFoldDB" id="A0A1I4FLV4"/>
<reference evidence="2 3" key="1">
    <citation type="submission" date="2016-10" db="EMBL/GenBank/DDBJ databases">
        <authorList>
            <person name="Varghese N."/>
            <person name="Submissions S."/>
        </authorList>
    </citation>
    <scope>NUCLEOTIDE SEQUENCE [LARGE SCALE GENOMIC DNA]</scope>
    <source>
        <strain evidence="2 3">DSM 21822</strain>
    </source>
</reference>
<keyword evidence="3" id="KW-1185">Reference proteome</keyword>
<evidence type="ECO:0000256" key="1">
    <source>
        <dbReference type="SAM" id="MobiDB-lite"/>
    </source>
</evidence>
<feature type="region of interest" description="Disordered" evidence="1">
    <location>
        <begin position="1"/>
        <end position="22"/>
    </location>
</feature>
<accession>A0A1I4FLV4</accession>
<proteinExistence type="predicted"/>
<evidence type="ECO:0000313" key="2">
    <source>
        <dbReference type="EMBL" id="SFL18449.1"/>
    </source>
</evidence>
<protein>
    <submittedName>
        <fullName evidence="2">Uncharacterized protein</fullName>
    </submittedName>
</protein>
<dbReference type="Proteomes" id="UP000323300">
    <property type="component" value="Unassembled WGS sequence"/>
</dbReference>
<sequence>MRGGAMRGGNVGKTTRSRVLRKVENDAENVMWHELRGAG</sequence>
<organism evidence="2 3">
    <name type="scientific">Neomesorhizobium albiziae</name>
    <dbReference type="NCBI Taxonomy" id="335020"/>
    <lineage>
        <taxon>Bacteria</taxon>
        <taxon>Pseudomonadati</taxon>
        <taxon>Pseudomonadota</taxon>
        <taxon>Alphaproteobacteria</taxon>
        <taxon>Hyphomicrobiales</taxon>
        <taxon>Phyllobacteriaceae</taxon>
        <taxon>Neomesorhizobium</taxon>
    </lineage>
</organism>
<name>A0A1I4FLV4_9HYPH</name>